<dbReference type="InterPro" id="IPR036175">
    <property type="entry name" value="Sec23/24_helical_dom_sf"/>
</dbReference>
<feature type="compositionally biased region" description="Low complexity" evidence="8">
    <location>
        <begin position="114"/>
        <end position="135"/>
    </location>
</feature>
<sequence>MDIPAANHSYGSEQSWQGYTGWPAVAPLTSQPTAGLNSAPPGFQCPVKDFQSASSTMVSGVHPPVCMTDSSAPPPLSAGPLLRQQPPWGPPPHYFNGVLYEPNPDVSFCSNTQSPQGSGSSQSDSRVSSPSSESRYGLDPQSLPSAVRGMEEDRAEWEGKVFVSEPGSPLPPLATTDCTVEDRGNASPRFIRCTSYSFPTEGTTAQQSHLPLGAIVTPLARLEKGERPPPVCPSFAEKGCVPGCNACGAHMCPFMAWQDCGQRFFCPFCGKLAEVPWQYYQPTNRQGRRVDSEHKPELSLGSYEILEMHTGQAAGLLLALDVSAPAVNGGQLDLICQHLRSFLTSLSSEQGADQSDVPVGLMTYDSRLHLYDLNPTLSRPHMLVITDTEELELPVRDGLLVPLKDCKDCIDSMLQQIPQLAAGSEDTSSSQDLPLHAGLKILQAVGCPGKLLIFRCAPLTERTLKHSSSGFFGSSKPKSLFQPLEPCISMAKECVSQGCSVHLFLFSQQDVGGAWPGHIPYLTGGGVYCYDSLQSEGDRKQLSCDLRRCVETETGYKAELKVFVSKGLRVSGIYGACTPGTNPTHISLAALDWRTALAIQFIHCSPLDEQRGVVIQVALSYTSSQGRGGPGFYCKKMYCAVLERPLQDLREELQTEVTEALACYRKHCCSTSVSPGQLVLPQFLKALPVYVNSLRKSEVLLPGLHSSVTERQLLRSQLVSMDVRNTAIHFYPLLLPLLSQPMWSEPVSMLSAVEAVRCSASSLDPGGLYLAYSPLTLLLWVGRCAPHQALLQLFSITCFSLLPSGQMCLPVLENPLSISVRRLIDSLQSDAPCTLKLQIVKQGDSSEEALHHLLVEDKSPNGGASYADFLYHLHVNSLRLLV</sequence>
<dbReference type="GO" id="GO:0006886">
    <property type="term" value="P:intracellular protein transport"/>
    <property type="evidence" value="ECO:0007669"/>
    <property type="project" value="InterPro"/>
</dbReference>
<dbReference type="GO" id="GO:0008270">
    <property type="term" value="F:zinc ion binding"/>
    <property type="evidence" value="ECO:0007669"/>
    <property type="project" value="InterPro"/>
</dbReference>
<feature type="region of interest" description="Disordered" evidence="8">
    <location>
        <begin position="69"/>
        <end position="88"/>
    </location>
</feature>
<dbReference type="Gene3D" id="3.40.20.10">
    <property type="entry name" value="Severin"/>
    <property type="match status" value="1"/>
</dbReference>
<evidence type="ECO:0000256" key="4">
    <source>
        <dbReference type="ARBA" id="ARBA00008334"/>
    </source>
</evidence>
<dbReference type="Gene3D" id="1.20.120.730">
    <property type="entry name" value="Sec23/Sec24 helical domain"/>
    <property type="match status" value="1"/>
</dbReference>
<dbReference type="InterPro" id="IPR006896">
    <property type="entry name" value="Sec23/24_trunk_dom"/>
</dbReference>
<evidence type="ECO:0000256" key="8">
    <source>
        <dbReference type="SAM" id="MobiDB-lite"/>
    </source>
</evidence>
<evidence type="ECO:0000313" key="14">
    <source>
        <dbReference type="Proteomes" id="UP001046870"/>
    </source>
</evidence>
<dbReference type="SUPFAM" id="SSF82754">
    <property type="entry name" value="C-terminal, gelsolin-like domain of Sec23/24"/>
    <property type="match status" value="1"/>
</dbReference>
<proteinExistence type="inferred from homology"/>
<dbReference type="Pfam" id="PF04815">
    <property type="entry name" value="Sec23_helical"/>
    <property type="match status" value="1"/>
</dbReference>
<dbReference type="Pfam" id="PF04811">
    <property type="entry name" value="Sec23_trunk"/>
    <property type="match status" value="1"/>
</dbReference>
<dbReference type="AlphaFoldDB" id="A0A9D3Q6S2"/>
<evidence type="ECO:0000256" key="3">
    <source>
        <dbReference type="ARBA" id="ARBA00004514"/>
    </source>
</evidence>
<dbReference type="InterPro" id="IPR036180">
    <property type="entry name" value="Gelsolin-like_dom_sf"/>
</dbReference>
<dbReference type="SUPFAM" id="SSF53300">
    <property type="entry name" value="vWA-like"/>
    <property type="match status" value="1"/>
</dbReference>
<feature type="domain" description="Zinc finger Sec23/Sec24-type" evidence="9">
    <location>
        <begin position="243"/>
        <end position="279"/>
    </location>
</feature>
<dbReference type="GO" id="GO:0005829">
    <property type="term" value="C:cytosol"/>
    <property type="evidence" value="ECO:0007669"/>
    <property type="project" value="UniProtKB-SubCell"/>
</dbReference>
<dbReference type="GO" id="GO:0070971">
    <property type="term" value="C:endoplasmic reticulum exit site"/>
    <property type="evidence" value="ECO:0007669"/>
    <property type="project" value="TreeGrafter"/>
</dbReference>
<keyword evidence="5" id="KW-0813">Transport</keyword>
<feature type="region of interest" description="Disordered" evidence="8">
    <location>
        <begin position="106"/>
        <end position="154"/>
    </location>
</feature>
<dbReference type="InterPro" id="IPR036465">
    <property type="entry name" value="vWFA_dom_sf"/>
</dbReference>
<dbReference type="PANTHER" id="PTHR13803">
    <property type="entry name" value="SEC24-RELATED PROTEIN"/>
    <property type="match status" value="1"/>
</dbReference>
<dbReference type="SUPFAM" id="SSF81995">
    <property type="entry name" value="beta-sandwich domain of Sec23/24"/>
    <property type="match status" value="1"/>
</dbReference>
<keyword evidence="6" id="KW-0653">Protein transport</keyword>
<comment type="caution">
    <text evidence="13">The sequence shown here is derived from an EMBL/GenBank/DDBJ whole genome shotgun (WGS) entry which is preliminary data.</text>
</comment>
<organism evidence="13 14">
    <name type="scientific">Megalops atlanticus</name>
    <name type="common">Tarpon</name>
    <name type="synonym">Clupea gigantea</name>
    <dbReference type="NCBI Taxonomy" id="7932"/>
    <lineage>
        <taxon>Eukaryota</taxon>
        <taxon>Metazoa</taxon>
        <taxon>Chordata</taxon>
        <taxon>Craniata</taxon>
        <taxon>Vertebrata</taxon>
        <taxon>Euteleostomi</taxon>
        <taxon>Actinopterygii</taxon>
        <taxon>Neopterygii</taxon>
        <taxon>Teleostei</taxon>
        <taxon>Elopiformes</taxon>
        <taxon>Megalopidae</taxon>
        <taxon>Megalops</taxon>
    </lineage>
</organism>
<dbReference type="InterPro" id="IPR006895">
    <property type="entry name" value="Znf_Sec23_Sec24"/>
</dbReference>
<dbReference type="Pfam" id="PF04810">
    <property type="entry name" value="zf-Sec23_Sec24"/>
    <property type="match status" value="1"/>
</dbReference>
<dbReference type="EMBL" id="JAFDVH010000004">
    <property type="protein sequence ID" value="KAG7480811.1"/>
    <property type="molecule type" value="Genomic_DNA"/>
</dbReference>
<evidence type="ECO:0000259" key="12">
    <source>
        <dbReference type="Pfam" id="PF08033"/>
    </source>
</evidence>
<dbReference type="InterPro" id="IPR036174">
    <property type="entry name" value="Znf_Sec23_Sec24_sf"/>
</dbReference>
<keyword evidence="7" id="KW-0968">Cytoplasmic vesicle</keyword>
<dbReference type="GO" id="GO:0005789">
    <property type="term" value="C:endoplasmic reticulum membrane"/>
    <property type="evidence" value="ECO:0007669"/>
    <property type="project" value="UniProtKB-SubCell"/>
</dbReference>
<evidence type="ECO:0008006" key="15">
    <source>
        <dbReference type="Google" id="ProtNLM"/>
    </source>
</evidence>
<dbReference type="InterPro" id="IPR006900">
    <property type="entry name" value="Sec23/24_helical_dom"/>
</dbReference>
<evidence type="ECO:0000256" key="7">
    <source>
        <dbReference type="ARBA" id="ARBA00023329"/>
    </source>
</evidence>
<evidence type="ECO:0000259" key="9">
    <source>
        <dbReference type="Pfam" id="PF04810"/>
    </source>
</evidence>
<evidence type="ECO:0000256" key="6">
    <source>
        <dbReference type="ARBA" id="ARBA00022927"/>
    </source>
</evidence>
<reference evidence="13" key="1">
    <citation type="submission" date="2021-01" db="EMBL/GenBank/DDBJ databases">
        <authorList>
            <person name="Zahm M."/>
            <person name="Roques C."/>
            <person name="Cabau C."/>
            <person name="Klopp C."/>
            <person name="Donnadieu C."/>
            <person name="Jouanno E."/>
            <person name="Lampietro C."/>
            <person name="Louis A."/>
            <person name="Herpin A."/>
            <person name="Echchiki A."/>
            <person name="Berthelot C."/>
            <person name="Parey E."/>
            <person name="Roest-Crollius H."/>
            <person name="Braasch I."/>
            <person name="Postlethwait J."/>
            <person name="Bobe J."/>
            <person name="Montfort J."/>
            <person name="Bouchez O."/>
            <person name="Begum T."/>
            <person name="Mejri S."/>
            <person name="Adams A."/>
            <person name="Chen W.-J."/>
            <person name="Guiguen Y."/>
        </authorList>
    </citation>
    <scope>NUCLEOTIDE SEQUENCE</scope>
    <source>
        <strain evidence="13">YG-15Mar2019-1</strain>
        <tissue evidence="13">Brain</tissue>
    </source>
</reference>
<dbReference type="Gene3D" id="2.60.40.1670">
    <property type="entry name" value="beta-sandwich domain of Sec23/24"/>
    <property type="match status" value="1"/>
</dbReference>
<dbReference type="InterPro" id="IPR012990">
    <property type="entry name" value="Beta-sandwich_Sec23_24"/>
</dbReference>
<evidence type="ECO:0000256" key="2">
    <source>
        <dbReference type="ARBA" id="ARBA00004397"/>
    </source>
</evidence>
<gene>
    <name evidence="13" type="ORF">MATL_G00060150</name>
</gene>
<protein>
    <recommendedName>
        <fullName evidence="15">Protein transport protein Sec24C-like</fullName>
    </recommendedName>
</protein>
<evidence type="ECO:0000259" key="10">
    <source>
        <dbReference type="Pfam" id="PF04811"/>
    </source>
</evidence>
<dbReference type="PANTHER" id="PTHR13803:SF29">
    <property type="entry name" value="PROTEIN TRANSPORT PROTEIN SEC24C"/>
    <property type="match status" value="1"/>
</dbReference>
<dbReference type="InterPro" id="IPR029006">
    <property type="entry name" value="ADF-H/Gelsolin-like_dom_sf"/>
</dbReference>
<dbReference type="InterPro" id="IPR050550">
    <property type="entry name" value="SEC23_SEC24_subfamily"/>
</dbReference>
<comment type="similarity">
    <text evidence="4">Belongs to the SEC23/SEC24 family. SEC24 subfamily.</text>
</comment>
<evidence type="ECO:0000256" key="5">
    <source>
        <dbReference type="ARBA" id="ARBA00022448"/>
    </source>
</evidence>
<dbReference type="Gene3D" id="3.40.50.410">
    <property type="entry name" value="von Willebrand factor, type A domain"/>
    <property type="match status" value="1"/>
</dbReference>
<comment type="subcellular location">
    <subcellularLocation>
        <location evidence="3">Cytoplasm</location>
        <location evidence="3">Cytosol</location>
    </subcellularLocation>
    <subcellularLocation>
        <location evidence="1">Cytoplasmic vesicle</location>
        <location evidence="1">COPII-coated vesicle membrane</location>
        <topology evidence="1">Peripheral membrane protein</topology>
        <orientation evidence="1">Cytoplasmic side</orientation>
    </subcellularLocation>
    <subcellularLocation>
        <location evidence="2">Endoplasmic reticulum membrane</location>
        <topology evidence="2">Peripheral membrane protein</topology>
        <orientation evidence="2">Cytoplasmic side</orientation>
    </subcellularLocation>
</comment>
<dbReference type="GO" id="GO:0000149">
    <property type="term" value="F:SNARE binding"/>
    <property type="evidence" value="ECO:0007669"/>
    <property type="project" value="TreeGrafter"/>
</dbReference>
<accession>A0A9D3Q6S2</accession>
<evidence type="ECO:0000256" key="1">
    <source>
        <dbReference type="ARBA" id="ARBA00004299"/>
    </source>
</evidence>
<evidence type="ECO:0000313" key="13">
    <source>
        <dbReference type="EMBL" id="KAG7480811.1"/>
    </source>
</evidence>
<dbReference type="GO" id="GO:0090110">
    <property type="term" value="P:COPII-coated vesicle cargo loading"/>
    <property type="evidence" value="ECO:0007669"/>
    <property type="project" value="TreeGrafter"/>
</dbReference>
<dbReference type="GO" id="GO:0030127">
    <property type="term" value="C:COPII vesicle coat"/>
    <property type="evidence" value="ECO:0007669"/>
    <property type="project" value="InterPro"/>
</dbReference>
<keyword evidence="14" id="KW-1185">Reference proteome</keyword>
<dbReference type="Pfam" id="PF08033">
    <property type="entry name" value="Sec23_BS"/>
    <property type="match status" value="1"/>
</dbReference>
<dbReference type="Proteomes" id="UP001046870">
    <property type="component" value="Chromosome 4"/>
</dbReference>
<name>A0A9D3Q6S2_MEGAT</name>
<feature type="domain" description="Sec23/Sec24 trunk" evidence="10">
    <location>
        <begin position="320"/>
        <end position="549"/>
    </location>
</feature>
<evidence type="ECO:0000259" key="11">
    <source>
        <dbReference type="Pfam" id="PF04815"/>
    </source>
</evidence>
<dbReference type="OrthoDB" id="49016at2759"/>
<dbReference type="Gene3D" id="2.30.30.380">
    <property type="entry name" value="Zn-finger domain of Sec23/24"/>
    <property type="match status" value="1"/>
</dbReference>
<dbReference type="SUPFAM" id="SSF82919">
    <property type="entry name" value="Zn-finger domain of Sec23/24"/>
    <property type="match status" value="1"/>
</dbReference>
<dbReference type="SUPFAM" id="SSF81811">
    <property type="entry name" value="Helical domain of Sec23/24"/>
    <property type="match status" value="1"/>
</dbReference>
<feature type="domain" description="Sec23/Sec24 helical" evidence="11">
    <location>
        <begin position="632"/>
        <end position="726"/>
    </location>
</feature>
<feature type="domain" description="Sec23/Sec24 beta-sandwich" evidence="12">
    <location>
        <begin position="555"/>
        <end position="627"/>
    </location>
</feature>